<dbReference type="InterPro" id="IPR003593">
    <property type="entry name" value="AAA+_ATPase"/>
</dbReference>
<dbReference type="RefSeq" id="WP_066807271.1">
    <property type="nucleotide sequence ID" value="NZ_CP014206.1"/>
</dbReference>
<proteinExistence type="predicted"/>
<dbReference type="Gene3D" id="3.40.50.300">
    <property type="entry name" value="P-loop containing nucleotide triphosphate hydrolases"/>
    <property type="match status" value="1"/>
</dbReference>
<comment type="function">
    <text evidence="5">Part of the ABC transporter complex HmuTUV involved in hemin import. Responsible for energy coupling to the transport system.</text>
</comment>
<dbReference type="PANTHER" id="PTHR42794">
    <property type="entry name" value="HEMIN IMPORT ATP-BINDING PROTEIN HMUV"/>
    <property type="match status" value="1"/>
</dbReference>
<reference evidence="7 9" key="1">
    <citation type="journal article" date="2016" name="Front. Microbiol.">
        <title>Genome Sequence of the Piezophilic, Mesophilic Sulfate-Reducing Bacterium Desulfovibrio indicus J2T.</title>
        <authorList>
            <person name="Cao J."/>
            <person name="Maignien L."/>
            <person name="Shao Z."/>
            <person name="Alain K."/>
            <person name="Jebbar M."/>
        </authorList>
    </citation>
    <scope>NUCLEOTIDE SEQUENCE [LARGE SCALE GENOMIC DNA]</scope>
    <source>
        <strain evidence="7 9">J2</strain>
    </source>
</reference>
<dbReference type="InterPro" id="IPR027417">
    <property type="entry name" value="P-loop_NTPase"/>
</dbReference>
<dbReference type="KEGG" id="dej:AWY79_14905"/>
<dbReference type="CDD" id="cd03214">
    <property type="entry name" value="ABC_Iron-Siderophores_B12_Hemin"/>
    <property type="match status" value="1"/>
</dbReference>
<dbReference type="EMBL" id="SOBK01000002">
    <property type="protein sequence ID" value="TDT90583.1"/>
    <property type="molecule type" value="Genomic_DNA"/>
</dbReference>
<evidence type="ECO:0000313" key="8">
    <source>
        <dbReference type="EMBL" id="TDT90583.1"/>
    </source>
</evidence>
<dbReference type="SUPFAM" id="SSF52540">
    <property type="entry name" value="P-loop containing nucleoside triphosphate hydrolases"/>
    <property type="match status" value="1"/>
</dbReference>
<keyword evidence="4" id="KW-1278">Translocase</keyword>
<dbReference type="GO" id="GO:0016887">
    <property type="term" value="F:ATP hydrolysis activity"/>
    <property type="evidence" value="ECO:0007669"/>
    <property type="project" value="InterPro"/>
</dbReference>
<dbReference type="SMART" id="SM00382">
    <property type="entry name" value="AAA"/>
    <property type="match status" value="1"/>
</dbReference>
<dbReference type="InterPro" id="IPR003439">
    <property type="entry name" value="ABC_transporter-like_ATP-bd"/>
</dbReference>
<dbReference type="AlphaFoldDB" id="A0A126QT84"/>
<dbReference type="Proteomes" id="UP000295506">
    <property type="component" value="Unassembled WGS sequence"/>
</dbReference>
<evidence type="ECO:0000259" key="6">
    <source>
        <dbReference type="PROSITE" id="PS50893"/>
    </source>
</evidence>
<sequence>MDNAGFALSGVSFAYGARPVLHGLDIALAPGRLYGIIGPNGSGKSTLLHLLAGHLAPSQGTVTLNHRSVAAYPPGEFARLCALVAQESAPNFPFTVYEAVLMGRHPHIPRFARPADTDLARVEHALAAMELGELRDRPLAALSGGERQRTAVARGLAQDAPALLLDEPTSAMDIRYAMATMAELARLAREEGRTVVTVLHDLNLAARNCDFLFMLDKGTVHAYGNVSRTLTPENIHAVFGVRAAILNTESGPHLAYL</sequence>
<evidence type="ECO:0000256" key="2">
    <source>
        <dbReference type="ARBA" id="ARBA00022741"/>
    </source>
</evidence>
<evidence type="ECO:0000256" key="5">
    <source>
        <dbReference type="ARBA" id="ARBA00037066"/>
    </source>
</evidence>
<feature type="domain" description="ABC transporter" evidence="6">
    <location>
        <begin position="6"/>
        <end position="242"/>
    </location>
</feature>
<dbReference type="PANTHER" id="PTHR42794:SF1">
    <property type="entry name" value="HEMIN IMPORT ATP-BINDING PROTEIN HMUV"/>
    <property type="match status" value="1"/>
</dbReference>
<reference evidence="8 10" key="2">
    <citation type="submission" date="2019-03" db="EMBL/GenBank/DDBJ databases">
        <title>Genomic Encyclopedia of Type Strains, Phase IV (KMG-IV): sequencing the most valuable type-strain genomes for metagenomic binning, comparative biology and taxonomic classification.</title>
        <authorList>
            <person name="Goeker M."/>
        </authorList>
    </citation>
    <scope>NUCLEOTIDE SEQUENCE [LARGE SCALE GENOMIC DNA]</scope>
    <source>
        <strain evidence="8 10">DSM 101483</strain>
    </source>
</reference>
<evidence type="ECO:0000256" key="1">
    <source>
        <dbReference type="ARBA" id="ARBA00022448"/>
    </source>
</evidence>
<gene>
    <name evidence="7" type="ORF">AWY79_14905</name>
    <name evidence="8" type="ORF">EDC59_10213</name>
</gene>
<dbReference type="PROSITE" id="PS50893">
    <property type="entry name" value="ABC_TRANSPORTER_2"/>
    <property type="match status" value="1"/>
</dbReference>
<evidence type="ECO:0000256" key="3">
    <source>
        <dbReference type="ARBA" id="ARBA00022840"/>
    </source>
</evidence>
<dbReference type="OrthoDB" id="9809450at2"/>
<organism evidence="8 10">
    <name type="scientific">Pseudodesulfovibrio indicus</name>
    <dbReference type="NCBI Taxonomy" id="1716143"/>
    <lineage>
        <taxon>Bacteria</taxon>
        <taxon>Pseudomonadati</taxon>
        <taxon>Thermodesulfobacteriota</taxon>
        <taxon>Desulfovibrionia</taxon>
        <taxon>Desulfovibrionales</taxon>
        <taxon>Desulfovibrionaceae</taxon>
    </lineage>
</organism>
<evidence type="ECO:0000313" key="9">
    <source>
        <dbReference type="Proteomes" id="UP000055611"/>
    </source>
</evidence>
<evidence type="ECO:0000313" key="7">
    <source>
        <dbReference type="EMBL" id="AMK13018.1"/>
    </source>
</evidence>
<protein>
    <submittedName>
        <fullName evidence="7">ABC transporter</fullName>
    </submittedName>
    <submittedName>
        <fullName evidence="8">Iron complex transport system ATP-binding protein</fullName>
    </submittedName>
</protein>
<dbReference type="FunFam" id="3.40.50.300:FF:000134">
    <property type="entry name" value="Iron-enterobactin ABC transporter ATP-binding protein"/>
    <property type="match status" value="1"/>
</dbReference>
<dbReference type="EMBL" id="CP014206">
    <property type="protein sequence ID" value="AMK13018.1"/>
    <property type="molecule type" value="Genomic_DNA"/>
</dbReference>
<dbReference type="Pfam" id="PF00005">
    <property type="entry name" value="ABC_tran"/>
    <property type="match status" value="1"/>
</dbReference>
<keyword evidence="2" id="KW-0547">Nucleotide-binding</keyword>
<dbReference type="GO" id="GO:0005524">
    <property type="term" value="F:ATP binding"/>
    <property type="evidence" value="ECO:0007669"/>
    <property type="project" value="UniProtKB-KW"/>
</dbReference>
<accession>A0A126QT84</accession>
<name>A0A126QT84_9BACT</name>
<evidence type="ECO:0000256" key="4">
    <source>
        <dbReference type="ARBA" id="ARBA00022967"/>
    </source>
</evidence>
<keyword evidence="1" id="KW-0813">Transport</keyword>
<keyword evidence="9" id="KW-1185">Reference proteome</keyword>
<dbReference type="Proteomes" id="UP000055611">
    <property type="component" value="Chromosome"/>
</dbReference>
<evidence type="ECO:0000313" key="10">
    <source>
        <dbReference type="Proteomes" id="UP000295506"/>
    </source>
</evidence>
<keyword evidence="3 8" id="KW-0067">ATP-binding</keyword>